<dbReference type="Proteomes" id="UP000597877">
    <property type="component" value="Unassembled WGS sequence"/>
</dbReference>
<dbReference type="PANTHER" id="PTHR34137">
    <property type="entry name" value="EXODEOXYRIBONUCLEASE 7 SMALL SUBUNIT"/>
    <property type="match status" value="1"/>
</dbReference>
<dbReference type="EMBL" id="JACOOZ010000003">
    <property type="protein sequence ID" value="MBC5667556.1"/>
    <property type="molecule type" value="Genomic_DNA"/>
</dbReference>
<proteinExistence type="inferred from homology"/>
<organism evidence="8 9">
    <name type="scientific">Eubacterium segne</name>
    <dbReference type="NCBI Taxonomy" id="2763045"/>
    <lineage>
        <taxon>Bacteria</taxon>
        <taxon>Bacillati</taxon>
        <taxon>Bacillota</taxon>
        <taxon>Clostridia</taxon>
        <taxon>Eubacteriales</taxon>
        <taxon>Eubacteriaceae</taxon>
        <taxon>Eubacterium</taxon>
    </lineage>
</organism>
<dbReference type="EC" id="3.1.11.6" evidence="6"/>
<comment type="subunit">
    <text evidence="6">Heterooligomer composed of large and small subunits.</text>
</comment>
<name>A0ABR7F1T2_9FIRM</name>
<comment type="subcellular location">
    <subcellularLocation>
        <location evidence="6">Cytoplasm</location>
    </subcellularLocation>
</comment>
<evidence type="ECO:0000256" key="7">
    <source>
        <dbReference type="SAM" id="Coils"/>
    </source>
</evidence>
<comment type="catalytic activity">
    <reaction evidence="6">
        <text>Exonucleolytic cleavage in either 5'- to 3'- or 3'- to 5'-direction to yield nucleoside 5'-phosphates.</text>
        <dbReference type="EC" id="3.1.11.6"/>
    </reaction>
</comment>
<dbReference type="SUPFAM" id="SSF116842">
    <property type="entry name" value="XseB-like"/>
    <property type="match status" value="1"/>
</dbReference>
<evidence type="ECO:0000256" key="5">
    <source>
        <dbReference type="ARBA" id="ARBA00022839"/>
    </source>
</evidence>
<keyword evidence="3 6" id="KW-0540">Nuclease</keyword>
<comment type="caution">
    <text evidence="8">The sequence shown here is derived from an EMBL/GenBank/DDBJ whole genome shotgun (WGS) entry which is preliminary data.</text>
</comment>
<dbReference type="RefSeq" id="WP_021953235.1">
    <property type="nucleotide sequence ID" value="NZ_JACOOZ010000003.1"/>
</dbReference>
<evidence type="ECO:0000256" key="3">
    <source>
        <dbReference type="ARBA" id="ARBA00022722"/>
    </source>
</evidence>
<feature type="coiled-coil region" evidence="7">
    <location>
        <begin position="5"/>
        <end position="63"/>
    </location>
</feature>
<sequence length="67" mass="7755">MSENKKSVEESFNEIESIIAEMQKEDVTLDRSFELYNQGLTLIKECNEKLDSMEKQIKIIEEGNING</sequence>
<evidence type="ECO:0000256" key="2">
    <source>
        <dbReference type="ARBA" id="ARBA00022490"/>
    </source>
</evidence>
<dbReference type="InterPro" id="IPR037004">
    <property type="entry name" value="Exonuc_VII_ssu_sf"/>
</dbReference>
<dbReference type="GO" id="GO:0008855">
    <property type="term" value="F:exodeoxyribonuclease VII activity"/>
    <property type="evidence" value="ECO:0007669"/>
    <property type="project" value="UniProtKB-EC"/>
</dbReference>
<evidence type="ECO:0000256" key="1">
    <source>
        <dbReference type="ARBA" id="ARBA00009998"/>
    </source>
</evidence>
<keyword evidence="2 6" id="KW-0963">Cytoplasm</keyword>
<evidence type="ECO:0000313" key="9">
    <source>
        <dbReference type="Proteomes" id="UP000597877"/>
    </source>
</evidence>
<dbReference type="NCBIfam" id="TIGR01280">
    <property type="entry name" value="xseB"/>
    <property type="match status" value="1"/>
</dbReference>
<evidence type="ECO:0000313" key="8">
    <source>
        <dbReference type="EMBL" id="MBC5667556.1"/>
    </source>
</evidence>
<reference evidence="8 9" key="1">
    <citation type="submission" date="2020-08" db="EMBL/GenBank/DDBJ databases">
        <title>Genome public.</title>
        <authorList>
            <person name="Liu C."/>
            <person name="Sun Q."/>
        </authorList>
    </citation>
    <scope>NUCLEOTIDE SEQUENCE [LARGE SCALE GENOMIC DNA]</scope>
    <source>
        <strain evidence="8 9">BX4</strain>
    </source>
</reference>
<dbReference type="HAMAP" id="MF_00337">
    <property type="entry name" value="Exonuc_7_S"/>
    <property type="match status" value="1"/>
</dbReference>
<dbReference type="Pfam" id="PF02609">
    <property type="entry name" value="Exonuc_VII_S"/>
    <property type="match status" value="1"/>
</dbReference>
<evidence type="ECO:0000256" key="4">
    <source>
        <dbReference type="ARBA" id="ARBA00022801"/>
    </source>
</evidence>
<comment type="function">
    <text evidence="6">Bidirectionally degrades single-stranded DNA into large acid-insoluble oligonucleotides, which are then degraded further into small acid-soluble oligonucleotides.</text>
</comment>
<keyword evidence="4 6" id="KW-0378">Hydrolase</keyword>
<keyword evidence="9" id="KW-1185">Reference proteome</keyword>
<gene>
    <name evidence="6 8" type="primary">xseB</name>
    <name evidence="8" type="ORF">H8S00_06120</name>
</gene>
<dbReference type="PANTHER" id="PTHR34137:SF1">
    <property type="entry name" value="EXODEOXYRIBONUCLEASE 7 SMALL SUBUNIT"/>
    <property type="match status" value="1"/>
</dbReference>
<keyword evidence="5 6" id="KW-0269">Exonuclease</keyword>
<dbReference type="Gene3D" id="1.10.287.1040">
    <property type="entry name" value="Exonuclease VII, small subunit"/>
    <property type="match status" value="1"/>
</dbReference>
<evidence type="ECO:0000256" key="6">
    <source>
        <dbReference type="HAMAP-Rule" id="MF_00337"/>
    </source>
</evidence>
<comment type="similarity">
    <text evidence="1 6">Belongs to the XseB family.</text>
</comment>
<accession>A0ABR7F1T2</accession>
<dbReference type="InterPro" id="IPR003761">
    <property type="entry name" value="Exonuc_VII_S"/>
</dbReference>
<protein>
    <recommendedName>
        <fullName evidence="6">Exodeoxyribonuclease 7 small subunit</fullName>
        <ecNumber evidence="6">3.1.11.6</ecNumber>
    </recommendedName>
    <alternativeName>
        <fullName evidence="6">Exodeoxyribonuclease VII small subunit</fullName>
        <shortName evidence="6">Exonuclease VII small subunit</shortName>
    </alternativeName>
</protein>
<keyword evidence="7" id="KW-0175">Coiled coil</keyword>